<accession>A0A1F5YCY7</accession>
<comment type="caution">
    <text evidence="2">The sequence shown here is derived from an EMBL/GenBank/DDBJ whole genome shotgun (WGS) entry which is preliminary data.</text>
</comment>
<dbReference type="GO" id="GO:0009231">
    <property type="term" value="P:riboflavin biosynthetic process"/>
    <property type="evidence" value="ECO:0007669"/>
    <property type="project" value="InterPro"/>
</dbReference>
<evidence type="ECO:0000313" key="3">
    <source>
        <dbReference type="Proteomes" id="UP000176992"/>
    </source>
</evidence>
<name>A0A1F5YCY7_9BACT</name>
<sequence length="222" mass="24596">MRELVVLSFITLDGVMQAPGGPEEDPTGGFKYGGWSAVYWDDILGKAMSEQMGQPFDLLLGRKTYEIFAAHWPYVKGNDPFAARINNATKYVVSKTLERLDWSNSRLVKGNIAQEIRKLKAQDGPELQVHGSGNLIQMLLKHDLIDKLLLKIYPLTLGNGKRLFAEGTIPASLKLHESRTSPKGVIIASYERAGEVKTGSFALKDPTAAELARRKKLKAETK</sequence>
<dbReference type="AlphaFoldDB" id="A0A1F5YCY7"/>
<proteinExistence type="predicted"/>
<dbReference type="EMBL" id="MFIV01000182">
    <property type="protein sequence ID" value="OGF98014.1"/>
    <property type="molecule type" value="Genomic_DNA"/>
</dbReference>
<dbReference type="Proteomes" id="UP000176992">
    <property type="component" value="Unassembled WGS sequence"/>
</dbReference>
<evidence type="ECO:0000259" key="1">
    <source>
        <dbReference type="Pfam" id="PF01872"/>
    </source>
</evidence>
<gene>
    <name evidence="2" type="ORF">A2Z86_09080</name>
</gene>
<dbReference type="Pfam" id="PF01872">
    <property type="entry name" value="RibD_C"/>
    <property type="match status" value="1"/>
</dbReference>
<dbReference type="InterPro" id="IPR002734">
    <property type="entry name" value="RibDG_C"/>
</dbReference>
<dbReference type="InterPro" id="IPR024072">
    <property type="entry name" value="DHFR-like_dom_sf"/>
</dbReference>
<dbReference type="PANTHER" id="PTHR38011">
    <property type="entry name" value="DIHYDROFOLATE REDUCTASE FAMILY PROTEIN (AFU_ORTHOLOGUE AFUA_8G06820)"/>
    <property type="match status" value="1"/>
</dbReference>
<reference evidence="2 3" key="1">
    <citation type="journal article" date="2016" name="Nat. Commun.">
        <title>Thousands of microbial genomes shed light on interconnected biogeochemical processes in an aquifer system.</title>
        <authorList>
            <person name="Anantharaman K."/>
            <person name="Brown C.T."/>
            <person name="Hug L.A."/>
            <person name="Sharon I."/>
            <person name="Castelle C.J."/>
            <person name="Probst A.J."/>
            <person name="Thomas B.C."/>
            <person name="Singh A."/>
            <person name="Wilkins M.J."/>
            <person name="Karaoz U."/>
            <person name="Brodie E.L."/>
            <person name="Williams K.H."/>
            <person name="Hubbard S.S."/>
            <person name="Banfield J.F."/>
        </authorList>
    </citation>
    <scope>NUCLEOTIDE SEQUENCE [LARGE SCALE GENOMIC DNA]</scope>
</reference>
<dbReference type="PANTHER" id="PTHR38011:SF2">
    <property type="entry name" value="BIFUNCTIONAL DEAMINASE-REDUCTASE DOMAIN PROTEIN"/>
    <property type="match status" value="1"/>
</dbReference>
<dbReference type="SUPFAM" id="SSF53597">
    <property type="entry name" value="Dihydrofolate reductase-like"/>
    <property type="match status" value="1"/>
</dbReference>
<protein>
    <submittedName>
        <fullName evidence="2">Riboflavin biosynthesis protein RibD</fullName>
    </submittedName>
</protein>
<evidence type="ECO:0000313" key="2">
    <source>
        <dbReference type="EMBL" id="OGF98014.1"/>
    </source>
</evidence>
<dbReference type="InterPro" id="IPR050765">
    <property type="entry name" value="Riboflavin_Biosynth_HTPR"/>
</dbReference>
<dbReference type="Gene3D" id="3.40.430.10">
    <property type="entry name" value="Dihydrofolate Reductase, subunit A"/>
    <property type="match status" value="1"/>
</dbReference>
<dbReference type="GO" id="GO:0008703">
    <property type="term" value="F:5-amino-6-(5-phosphoribosylamino)uracil reductase activity"/>
    <property type="evidence" value="ECO:0007669"/>
    <property type="project" value="InterPro"/>
</dbReference>
<feature type="domain" description="Bacterial bifunctional deaminase-reductase C-terminal" evidence="1">
    <location>
        <begin position="4"/>
        <end position="186"/>
    </location>
</feature>
<organism evidence="2 3">
    <name type="scientific">Candidatus Glassbacteria bacterium GWA2_58_10</name>
    <dbReference type="NCBI Taxonomy" id="1817865"/>
    <lineage>
        <taxon>Bacteria</taxon>
        <taxon>Candidatus Glassiibacteriota</taxon>
    </lineage>
</organism>